<sequence>MNKKVLLLIFQLACVAAYCQPKKIYLSPKAAGGANQSVFIDSLRFYPLEKSQSASLGTYNNLYVSEDYFILGNYTDKVLNFYSKQGKFVHRISYKNLGGDGYPKYDKNKQQISFFMRNKNYVLTQRDMIKVKADFANKKNKKYFKKYVIDLKDSSLTIQRTEVSNFDILDAYNLTGDYYCTYQIHVSKDYKDTLDYEVKIYQNEKLVKAYFPYNKQNEPRYLHSRGSAAITFESGKPDTFYITRPFTDTVYALSNDIVTPMYQVVLPMENGLPKSFFETRFKNTTERDNFERNNGWMLNQIYSMYEANRYTIVTIGFFSNYGVYLYDKKTSTSYNTSKIKADSTTYNLPLIGDFSGERVGSRFYRIVTAEQLKKVYELKDKSAPFPKELQDCFKDPKNPTPLIVEYTIKN</sequence>
<keyword evidence="2" id="KW-1185">Reference proteome</keyword>
<protein>
    <submittedName>
        <fullName evidence="1">6-bladed beta-propeller</fullName>
    </submittedName>
</protein>
<dbReference type="Proteomes" id="UP001325680">
    <property type="component" value="Chromosome"/>
</dbReference>
<dbReference type="RefSeq" id="WP_162817792.1">
    <property type="nucleotide sequence ID" value="NZ_CP139960.1"/>
</dbReference>
<dbReference type="EMBL" id="CP139960">
    <property type="protein sequence ID" value="WQD36421.1"/>
    <property type="molecule type" value="Genomic_DNA"/>
</dbReference>
<reference evidence="1 2" key="1">
    <citation type="submission" date="2023-12" db="EMBL/GenBank/DDBJ databases">
        <title>Genome sequencing and assembly of bacterial species from a model synthetic community.</title>
        <authorList>
            <person name="Hogle S.L."/>
        </authorList>
    </citation>
    <scope>NUCLEOTIDE SEQUENCE [LARGE SCALE GENOMIC DNA]</scope>
    <source>
        <strain evidence="1 2">HAMBI_3031</strain>
    </source>
</reference>
<organism evidence="1 2">
    <name type="scientific">Niabella yanshanensis</name>
    <dbReference type="NCBI Taxonomy" id="577386"/>
    <lineage>
        <taxon>Bacteria</taxon>
        <taxon>Pseudomonadati</taxon>
        <taxon>Bacteroidota</taxon>
        <taxon>Chitinophagia</taxon>
        <taxon>Chitinophagales</taxon>
        <taxon>Chitinophagaceae</taxon>
        <taxon>Niabella</taxon>
    </lineage>
</organism>
<accession>A0ABZ0W022</accession>
<proteinExistence type="predicted"/>
<gene>
    <name evidence="1" type="ORF">U0035_12170</name>
</gene>
<name>A0ABZ0W022_9BACT</name>
<evidence type="ECO:0000313" key="2">
    <source>
        <dbReference type="Proteomes" id="UP001325680"/>
    </source>
</evidence>
<evidence type="ECO:0000313" key="1">
    <source>
        <dbReference type="EMBL" id="WQD36421.1"/>
    </source>
</evidence>